<accession>A0A821HKS4</accession>
<evidence type="ECO:0000256" key="1">
    <source>
        <dbReference type="SAM" id="MobiDB-lite"/>
    </source>
</evidence>
<comment type="caution">
    <text evidence="2">The sequence shown here is derived from an EMBL/GenBank/DDBJ whole genome shotgun (WGS) entry which is preliminary data.</text>
</comment>
<protein>
    <submittedName>
        <fullName evidence="2">Uncharacterized protein</fullName>
    </submittedName>
</protein>
<feature type="region of interest" description="Disordered" evidence="1">
    <location>
        <begin position="1"/>
        <end position="21"/>
    </location>
</feature>
<dbReference type="Proteomes" id="UP000663866">
    <property type="component" value="Unassembled WGS sequence"/>
</dbReference>
<organism evidence="2 3">
    <name type="scientific">Rotaria magnacalcarata</name>
    <dbReference type="NCBI Taxonomy" id="392030"/>
    <lineage>
        <taxon>Eukaryota</taxon>
        <taxon>Metazoa</taxon>
        <taxon>Spiralia</taxon>
        <taxon>Gnathifera</taxon>
        <taxon>Rotifera</taxon>
        <taxon>Eurotatoria</taxon>
        <taxon>Bdelloidea</taxon>
        <taxon>Philodinida</taxon>
        <taxon>Philodinidae</taxon>
        <taxon>Rotaria</taxon>
    </lineage>
</organism>
<name>A0A821HKS4_9BILA</name>
<evidence type="ECO:0000313" key="3">
    <source>
        <dbReference type="Proteomes" id="UP000663866"/>
    </source>
</evidence>
<proteinExistence type="predicted"/>
<sequence length="37" mass="4182">RKHPNIRTSTPNITRYSSSLSSKEVGQIRKQLIGLSQ</sequence>
<keyword evidence="3" id="KW-1185">Reference proteome</keyword>
<dbReference type="AlphaFoldDB" id="A0A821HKS4"/>
<evidence type="ECO:0000313" key="2">
    <source>
        <dbReference type="EMBL" id="CAF4686112.1"/>
    </source>
</evidence>
<reference evidence="2" key="1">
    <citation type="submission" date="2021-02" db="EMBL/GenBank/DDBJ databases">
        <authorList>
            <person name="Nowell W R."/>
        </authorList>
    </citation>
    <scope>NUCLEOTIDE SEQUENCE</scope>
</reference>
<dbReference type="EMBL" id="CAJOBG010096594">
    <property type="protein sequence ID" value="CAF4686112.1"/>
    <property type="molecule type" value="Genomic_DNA"/>
</dbReference>
<feature type="non-terminal residue" evidence="2">
    <location>
        <position position="1"/>
    </location>
</feature>
<gene>
    <name evidence="2" type="ORF">OVN521_LOCUS47903</name>
</gene>